<evidence type="ECO:0000256" key="1">
    <source>
        <dbReference type="SAM" id="SignalP"/>
    </source>
</evidence>
<keyword evidence="1" id="KW-0732">Signal</keyword>
<evidence type="ECO:0000313" key="3">
    <source>
        <dbReference type="Ensembl" id="ENSMAMP00000003344.2"/>
    </source>
</evidence>
<dbReference type="Proteomes" id="UP000261640">
    <property type="component" value="Unplaced"/>
</dbReference>
<reference evidence="3" key="2">
    <citation type="submission" date="2025-09" db="UniProtKB">
        <authorList>
            <consortium name="Ensembl"/>
        </authorList>
    </citation>
    <scope>IDENTIFICATION</scope>
</reference>
<dbReference type="InterPro" id="IPR036179">
    <property type="entry name" value="Ig-like_dom_sf"/>
</dbReference>
<organism evidence="3 4">
    <name type="scientific">Mastacembelus armatus</name>
    <name type="common">zig-zag eel</name>
    <dbReference type="NCBI Taxonomy" id="205130"/>
    <lineage>
        <taxon>Eukaryota</taxon>
        <taxon>Metazoa</taxon>
        <taxon>Chordata</taxon>
        <taxon>Craniata</taxon>
        <taxon>Vertebrata</taxon>
        <taxon>Euteleostomi</taxon>
        <taxon>Actinopterygii</taxon>
        <taxon>Neopterygii</taxon>
        <taxon>Teleostei</taxon>
        <taxon>Neoteleostei</taxon>
        <taxon>Acanthomorphata</taxon>
        <taxon>Anabantaria</taxon>
        <taxon>Synbranchiformes</taxon>
        <taxon>Mastacembelidae</taxon>
        <taxon>Mastacembelus</taxon>
    </lineage>
</organism>
<evidence type="ECO:0000259" key="2">
    <source>
        <dbReference type="PROSITE" id="PS50835"/>
    </source>
</evidence>
<dbReference type="Gene3D" id="2.60.40.10">
    <property type="entry name" value="Immunoglobulins"/>
    <property type="match status" value="1"/>
</dbReference>
<sequence>VVMNLVVFFLCALCYSGAVTYTDRSICAVKGSSVDISCTYNSYDKDIRSKFWFRRQHNRRTSSQTMDLCKDSQFAGRVQVLDPETGRSTLRITDLRETDSAQYHFTFKTPDPDVQVQVIWSSTGPKLVCHSSCPRPGGLSFVWYKSEKRLEEETSSSYGGNIDSAESYSCAVQGHERHRSLPVCEFTSLCHLV</sequence>
<feature type="signal peptide" evidence="1">
    <location>
        <begin position="1"/>
        <end position="18"/>
    </location>
</feature>
<feature type="domain" description="Ig-like" evidence="2">
    <location>
        <begin position="112"/>
        <end position="182"/>
    </location>
</feature>
<accession>A0A3Q3L0R6</accession>
<dbReference type="InterPro" id="IPR013106">
    <property type="entry name" value="Ig_V-set"/>
</dbReference>
<dbReference type="PROSITE" id="PS50835">
    <property type="entry name" value="IG_LIKE"/>
    <property type="match status" value="1"/>
</dbReference>
<keyword evidence="4" id="KW-1185">Reference proteome</keyword>
<dbReference type="InParanoid" id="A0A3Q3L0R6"/>
<dbReference type="AlphaFoldDB" id="A0A3Q3L0R6"/>
<dbReference type="PANTHER" id="PTHR46013:SF4">
    <property type="entry name" value="B-CELL RECEPTOR CD22-RELATED"/>
    <property type="match status" value="1"/>
</dbReference>
<dbReference type="InterPro" id="IPR007110">
    <property type="entry name" value="Ig-like_dom"/>
</dbReference>
<proteinExistence type="predicted"/>
<dbReference type="Pfam" id="PF07686">
    <property type="entry name" value="V-set"/>
    <property type="match status" value="1"/>
</dbReference>
<evidence type="ECO:0000313" key="4">
    <source>
        <dbReference type="Proteomes" id="UP000261640"/>
    </source>
</evidence>
<name>A0A3Q3L0R6_9TELE</name>
<dbReference type="Ensembl" id="ENSMAMT00000003424.2">
    <property type="protein sequence ID" value="ENSMAMP00000003344.2"/>
    <property type="gene ID" value="ENSMAMG00000026171.1"/>
</dbReference>
<dbReference type="PANTHER" id="PTHR46013">
    <property type="entry name" value="VASCULAR CELL ADHESION MOLECULE 1"/>
    <property type="match status" value="1"/>
</dbReference>
<dbReference type="InterPro" id="IPR013783">
    <property type="entry name" value="Ig-like_fold"/>
</dbReference>
<reference evidence="3" key="1">
    <citation type="submission" date="2025-08" db="UniProtKB">
        <authorList>
            <consortium name="Ensembl"/>
        </authorList>
    </citation>
    <scope>IDENTIFICATION</scope>
</reference>
<protein>
    <recommendedName>
        <fullName evidence="2">Ig-like domain-containing protein</fullName>
    </recommendedName>
</protein>
<dbReference type="SUPFAM" id="SSF48726">
    <property type="entry name" value="Immunoglobulin"/>
    <property type="match status" value="1"/>
</dbReference>
<feature type="chain" id="PRO_5030080951" description="Ig-like domain-containing protein" evidence="1">
    <location>
        <begin position="19"/>
        <end position="193"/>
    </location>
</feature>
<dbReference type="GeneTree" id="ENSGT00990000203852"/>